<dbReference type="EMBL" id="CAJNOK010006496">
    <property type="protein sequence ID" value="CAF1005444.1"/>
    <property type="molecule type" value="Genomic_DNA"/>
</dbReference>
<dbReference type="Gene3D" id="2.60.40.2080">
    <property type="match status" value="1"/>
</dbReference>
<dbReference type="Pfam" id="PF09458">
    <property type="entry name" value="H_lectin"/>
    <property type="match status" value="1"/>
</dbReference>
<dbReference type="EMBL" id="CAJOBA010006503">
    <property type="protein sequence ID" value="CAF3774575.1"/>
    <property type="molecule type" value="Genomic_DNA"/>
</dbReference>
<evidence type="ECO:0000313" key="4">
    <source>
        <dbReference type="Proteomes" id="UP000682733"/>
    </source>
</evidence>
<dbReference type="GO" id="GO:0007155">
    <property type="term" value="P:cell adhesion"/>
    <property type="evidence" value="ECO:0007669"/>
    <property type="project" value="InterPro"/>
</dbReference>
<feature type="domain" description="H-type lectin" evidence="1">
    <location>
        <begin position="41"/>
        <end position="105"/>
    </location>
</feature>
<name>A0A8S2IT45_9BILA</name>
<evidence type="ECO:0000259" key="1">
    <source>
        <dbReference type="Pfam" id="PF09458"/>
    </source>
</evidence>
<organism evidence="3 4">
    <name type="scientific">Didymodactylos carnosus</name>
    <dbReference type="NCBI Taxonomy" id="1234261"/>
    <lineage>
        <taxon>Eukaryota</taxon>
        <taxon>Metazoa</taxon>
        <taxon>Spiralia</taxon>
        <taxon>Gnathifera</taxon>
        <taxon>Rotifera</taxon>
        <taxon>Eurotatoria</taxon>
        <taxon>Bdelloidea</taxon>
        <taxon>Philodinida</taxon>
        <taxon>Philodinidae</taxon>
        <taxon>Didymodactylos</taxon>
    </lineage>
</organism>
<accession>A0A8S2IT45</accession>
<sequence length="121" mass="13931">MFLKIHDCITEQNCQSGSVCTPYCGAGDGFERLCCNRDVIKEIQFPQPYILPPKVMMIALTKYDAWNGKNQHIHVSADYVGRYGAKIRFRSWDNAVLHEACASWLVFGEPFLFVYVYNLEQ</sequence>
<gene>
    <name evidence="2" type="ORF">OVA965_LOCUS14773</name>
    <name evidence="3" type="ORF">TMI583_LOCUS14776</name>
</gene>
<dbReference type="SUPFAM" id="SSF141086">
    <property type="entry name" value="Agglutinin HPA-like"/>
    <property type="match status" value="1"/>
</dbReference>
<reference evidence="3" key="1">
    <citation type="submission" date="2021-02" db="EMBL/GenBank/DDBJ databases">
        <authorList>
            <person name="Nowell W R."/>
        </authorList>
    </citation>
    <scope>NUCLEOTIDE SEQUENCE</scope>
</reference>
<protein>
    <recommendedName>
        <fullName evidence="1">H-type lectin domain-containing protein</fullName>
    </recommendedName>
</protein>
<comment type="caution">
    <text evidence="3">The sequence shown here is derived from an EMBL/GenBank/DDBJ whole genome shotgun (WGS) entry which is preliminary data.</text>
</comment>
<dbReference type="InterPro" id="IPR019019">
    <property type="entry name" value="H-type_lectin_domain"/>
</dbReference>
<dbReference type="Proteomes" id="UP000682733">
    <property type="component" value="Unassembled WGS sequence"/>
</dbReference>
<evidence type="ECO:0000313" key="2">
    <source>
        <dbReference type="EMBL" id="CAF1005444.1"/>
    </source>
</evidence>
<dbReference type="AlphaFoldDB" id="A0A8S2IT45"/>
<dbReference type="Proteomes" id="UP000677228">
    <property type="component" value="Unassembled WGS sequence"/>
</dbReference>
<dbReference type="InterPro" id="IPR037221">
    <property type="entry name" value="H-type_lectin_dom_sf"/>
</dbReference>
<proteinExistence type="predicted"/>
<dbReference type="GO" id="GO:0030246">
    <property type="term" value="F:carbohydrate binding"/>
    <property type="evidence" value="ECO:0007669"/>
    <property type="project" value="InterPro"/>
</dbReference>
<evidence type="ECO:0000313" key="3">
    <source>
        <dbReference type="EMBL" id="CAF3774575.1"/>
    </source>
</evidence>